<reference evidence="13" key="1">
    <citation type="journal article" date="2010" name="Nat. Biotechnol.">
        <title>Draft genome sequence of the oilseed species Ricinus communis.</title>
        <authorList>
            <person name="Chan A.P."/>
            <person name="Crabtree J."/>
            <person name="Zhao Q."/>
            <person name="Lorenzi H."/>
            <person name="Orvis J."/>
            <person name="Puiu D."/>
            <person name="Melake-Berhan A."/>
            <person name="Jones K.M."/>
            <person name="Redman J."/>
            <person name="Chen G."/>
            <person name="Cahoon E.B."/>
            <person name="Gedil M."/>
            <person name="Stanke M."/>
            <person name="Haas B.J."/>
            <person name="Wortman J.R."/>
            <person name="Fraser-Liggett C.M."/>
            <person name="Ravel J."/>
            <person name="Rabinowicz P.D."/>
        </authorList>
    </citation>
    <scope>NUCLEOTIDE SEQUENCE [LARGE SCALE GENOMIC DNA]</scope>
    <source>
        <strain evidence="13">cv. Hale</strain>
    </source>
</reference>
<dbReference type="InterPro" id="IPR000504">
    <property type="entry name" value="RRM_dom"/>
</dbReference>
<evidence type="ECO:0000259" key="9">
    <source>
        <dbReference type="PROSITE" id="PS50102"/>
    </source>
</evidence>
<evidence type="ECO:0000256" key="6">
    <source>
        <dbReference type="SAM" id="Phobius"/>
    </source>
</evidence>
<dbReference type="CDD" id="cd00053">
    <property type="entry name" value="EGF"/>
    <property type="match status" value="1"/>
</dbReference>
<evidence type="ECO:0000313" key="12">
    <source>
        <dbReference type="EMBL" id="EEF29367.1"/>
    </source>
</evidence>
<dbReference type="PANTHER" id="PTHR47976:SF102">
    <property type="entry name" value="G-TYPE LECTIN S-RECEPTOR-LIKE SERINE_THREONINE-PROTEIN KINASE LECRK3"/>
    <property type="match status" value="1"/>
</dbReference>
<accession>B9T444</accession>
<dbReference type="SUPFAM" id="SSF56112">
    <property type="entry name" value="Protein kinase-like (PK-like)"/>
    <property type="match status" value="1"/>
</dbReference>
<dbReference type="GO" id="GO:0005524">
    <property type="term" value="F:ATP binding"/>
    <property type="evidence" value="ECO:0007669"/>
    <property type="project" value="InterPro"/>
</dbReference>
<dbReference type="InParanoid" id="B9T444"/>
<sequence length="1031" mass="114637">MRMPSLLRRQGSRLTVITCQNFAAMFLFLLFLSSIFSGATAQQRVSNISLGSALTPTSTSYWSSNSGHFAFGFYPEGNGFAVGIWFANIQQRTVIWTANRDDTPLPSDVTLTLSTDGRLILQFNQGQEIPISDATLYASSASMLDSESRIIWQTFDAPTDAIISGQRLLAGKQLVASISNTNHSSGRFELIMQTDGNLVLYPAQNPKAPNSAYWHTETFTAGNNVSLNLKSNGQLYLLNSTGFIIKTLKDAGTISGNPIYRATIDVDGIFRLYSHNLDQNSNWSIEWSSSDNLCNPIGLCGLNSYCTLAGGSPTCVCTPGFDFIDHSQKNLGCKKNSSSVDCTSLAESNFTMHELRDITWEDNPYSILSSSTRAACREECLGDCNCEAAIYNQNQECRKQKLPLRFGRTQKGQISTFIKISIGNSRTTGGSIERKNGQGKDVLIIGIVFLTLSIIMLAIFGILFFRYRIWNYKKISSHPNDELLEDVTLRSFTFDELKKATNNFKNEIGRGASGTVFKGNEMKIIGRTHHKNLVRLFGYCQDGTNKLLVYEYMSSGSLADFLFKGEEKPAWEERIQIALNVARGIFYLHEECSTPIIHCDIKPENILMDEKEGAKIADFGLSKLLMPNQSKTYTGVRGTRGYVAPEWHTNLPITVKADVYSYGIMLLEIICCRENVDMSVPDDEIVLANWVYDCFEAKELDKLMQDEVVEEGKFERMVKVGLWCIQDEPSLRPSMKKVLLMLEGTIDIPTPPSPPAFSSSYDKRATTSLTVRRRSMTDGYWNHRHQQQHPLLQSGESLKRHRPEYDIASSGLPSSHEIHNYYPRDDDRERYQAVKDSKTIGSAYDRYLQNAQIAPLSSGEASGLSVGFGRASGGGMTGLPILDSGMARRARPSGQDLASNGRDIGFVSQPPANKIARPVRETVPLPQDASSTLYVEGLPPGSKRREVAHIFRPFVGYKEVRLVSKESKNRTRDPIILCFVDFDDAACAATAMSALQGYKMDEHDCESSCLRLQFSRYPGPRSGGSGSRGKR</sequence>
<evidence type="ECO:0000256" key="4">
    <source>
        <dbReference type="ARBA" id="ARBA00023180"/>
    </source>
</evidence>
<dbReference type="InterPro" id="IPR000719">
    <property type="entry name" value="Prot_kinase_dom"/>
</dbReference>
<keyword evidence="6" id="KW-0812">Transmembrane</keyword>
<dbReference type="InterPro" id="IPR011009">
    <property type="entry name" value="Kinase-like_dom_sf"/>
</dbReference>
<evidence type="ECO:0000256" key="5">
    <source>
        <dbReference type="PROSITE-ProRule" id="PRU00176"/>
    </source>
</evidence>
<dbReference type="InterPro" id="IPR008271">
    <property type="entry name" value="Ser/Thr_kinase_AS"/>
</dbReference>
<dbReference type="Gene3D" id="2.90.10.10">
    <property type="entry name" value="Bulb-type lectin domain"/>
    <property type="match status" value="2"/>
</dbReference>
<organism evidence="12 13">
    <name type="scientific">Ricinus communis</name>
    <name type="common">Castor bean</name>
    <dbReference type="NCBI Taxonomy" id="3988"/>
    <lineage>
        <taxon>Eukaryota</taxon>
        <taxon>Viridiplantae</taxon>
        <taxon>Streptophyta</taxon>
        <taxon>Embryophyta</taxon>
        <taxon>Tracheophyta</taxon>
        <taxon>Spermatophyta</taxon>
        <taxon>Magnoliopsida</taxon>
        <taxon>eudicotyledons</taxon>
        <taxon>Gunneridae</taxon>
        <taxon>Pentapetalae</taxon>
        <taxon>rosids</taxon>
        <taxon>fabids</taxon>
        <taxon>Malpighiales</taxon>
        <taxon>Euphorbiaceae</taxon>
        <taxon>Acalyphoideae</taxon>
        <taxon>Acalypheae</taxon>
        <taxon>Ricinus</taxon>
    </lineage>
</organism>
<dbReference type="PROSITE" id="PS50948">
    <property type="entry name" value="PAN"/>
    <property type="match status" value="1"/>
</dbReference>
<evidence type="ECO:0000256" key="7">
    <source>
        <dbReference type="SAM" id="SignalP"/>
    </source>
</evidence>
<dbReference type="SUPFAM" id="SSF54928">
    <property type="entry name" value="RNA-binding domain, RBD"/>
    <property type="match status" value="1"/>
</dbReference>
<feature type="domain" description="Protein kinase" evidence="8">
    <location>
        <begin position="449"/>
        <end position="746"/>
    </location>
</feature>
<dbReference type="GO" id="GO:0003723">
    <property type="term" value="F:RNA binding"/>
    <property type="evidence" value="ECO:0007669"/>
    <property type="project" value="UniProtKB-UniRule"/>
</dbReference>
<dbReference type="Proteomes" id="UP000008311">
    <property type="component" value="Unassembled WGS sequence"/>
</dbReference>
<feature type="chain" id="PRO_5002892271" evidence="7">
    <location>
        <begin position="42"/>
        <end position="1031"/>
    </location>
</feature>
<dbReference type="InterPro" id="IPR035979">
    <property type="entry name" value="RBD_domain_sf"/>
</dbReference>
<keyword evidence="6" id="KW-1133">Transmembrane helix</keyword>
<dbReference type="PROSITE" id="PS00108">
    <property type="entry name" value="PROTEIN_KINASE_ST"/>
    <property type="match status" value="1"/>
</dbReference>
<dbReference type="Gene3D" id="3.30.70.330">
    <property type="match status" value="1"/>
</dbReference>
<dbReference type="Gene3D" id="3.30.200.20">
    <property type="entry name" value="Phosphorylase Kinase, domain 1"/>
    <property type="match status" value="2"/>
</dbReference>
<feature type="domain" description="Apple" evidence="11">
    <location>
        <begin position="342"/>
        <end position="421"/>
    </location>
</feature>
<keyword evidence="1" id="KW-0245">EGF-like domain</keyword>
<evidence type="ECO:0000256" key="3">
    <source>
        <dbReference type="ARBA" id="ARBA00023157"/>
    </source>
</evidence>
<dbReference type="GO" id="GO:0004672">
    <property type="term" value="F:protein kinase activity"/>
    <property type="evidence" value="ECO:0000318"/>
    <property type="project" value="GO_Central"/>
</dbReference>
<dbReference type="AlphaFoldDB" id="B9T444"/>
<dbReference type="InterPro" id="IPR036426">
    <property type="entry name" value="Bulb-type_lectin_dom_sf"/>
</dbReference>
<name>B9T444_RICCO</name>
<dbReference type="InterPro" id="IPR000858">
    <property type="entry name" value="S_locus_glycoprot_dom"/>
</dbReference>
<dbReference type="PROSITE" id="PS50102">
    <property type="entry name" value="RRM"/>
    <property type="match status" value="1"/>
</dbReference>
<dbReference type="eggNOG" id="ENOG502QT6D">
    <property type="taxonomic scope" value="Eukaryota"/>
</dbReference>
<keyword evidence="6" id="KW-0472">Membrane</keyword>
<keyword evidence="5" id="KW-0694">RNA-binding</keyword>
<dbReference type="FunFam" id="1.10.510.10:FF:000237">
    <property type="entry name" value="G-type lectin S-receptor-like serine/threonine-protein kinase"/>
    <property type="match status" value="1"/>
</dbReference>
<dbReference type="Gene3D" id="1.10.510.10">
    <property type="entry name" value="Transferase(Phosphotransferase) domain 1"/>
    <property type="match status" value="1"/>
</dbReference>
<keyword evidence="2 7" id="KW-0732">Signal</keyword>
<protein>
    <submittedName>
        <fullName evidence="12">Uncharacterized protein</fullName>
    </submittedName>
</protein>
<dbReference type="Pfam" id="PF00076">
    <property type="entry name" value="RRM_1"/>
    <property type="match status" value="1"/>
</dbReference>
<feature type="domain" description="RRM" evidence="9">
    <location>
        <begin position="931"/>
        <end position="1017"/>
    </location>
</feature>
<keyword evidence="13" id="KW-1185">Reference proteome</keyword>
<evidence type="ECO:0000313" key="13">
    <source>
        <dbReference type="Proteomes" id="UP000008311"/>
    </source>
</evidence>
<dbReference type="InterPro" id="IPR001480">
    <property type="entry name" value="Bulb-type_lectin_dom"/>
</dbReference>
<keyword evidence="3" id="KW-1015">Disulfide bond</keyword>
<feature type="transmembrane region" description="Helical" evidence="6">
    <location>
        <begin position="442"/>
        <end position="465"/>
    </location>
</feature>
<evidence type="ECO:0000259" key="10">
    <source>
        <dbReference type="PROSITE" id="PS50927"/>
    </source>
</evidence>
<dbReference type="PANTHER" id="PTHR47976">
    <property type="entry name" value="G-TYPE LECTIN S-RECEPTOR-LIKE SERINE/THREONINE-PROTEIN KINASE SD2-5"/>
    <property type="match status" value="1"/>
</dbReference>
<dbReference type="EMBL" id="EQ974451">
    <property type="protein sequence ID" value="EEF29367.1"/>
    <property type="molecule type" value="Genomic_DNA"/>
</dbReference>
<dbReference type="FunFam" id="2.90.10.10:FF:000026">
    <property type="entry name" value="Serine/threonine-protein kinase"/>
    <property type="match status" value="1"/>
</dbReference>
<dbReference type="SMART" id="SM00220">
    <property type="entry name" value="S_TKc"/>
    <property type="match status" value="1"/>
</dbReference>
<dbReference type="Pfam" id="PF00954">
    <property type="entry name" value="S_locus_glycop"/>
    <property type="match status" value="1"/>
</dbReference>
<proteinExistence type="predicted"/>
<gene>
    <name evidence="12" type="ORF">RCOM_1170350</name>
</gene>
<evidence type="ECO:0000259" key="8">
    <source>
        <dbReference type="PROSITE" id="PS50011"/>
    </source>
</evidence>
<dbReference type="Pfam" id="PF00069">
    <property type="entry name" value="Pkinase"/>
    <property type="match status" value="1"/>
</dbReference>
<feature type="signal peptide" evidence="7">
    <location>
        <begin position="1"/>
        <end position="41"/>
    </location>
</feature>
<evidence type="ECO:0000256" key="2">
    <source>
        <dbReference type="ARBA" id="ARBA00022729"/>
    </source>
</evidence>
<dbReference type="PROSITE" id="PS50011">
    <property type="entry name" value="PROTEIN_KINASE_DOM"/>
    <property type="match status" value="1"/>
</dbReference>
<keyword evidence="4" id="KW-0325">Glycoprotein</keyword>
<dbReference type="GO" id="GO:0048544">
    <property type="term" value="P:recognition of pollen"/>
    <property type="evidence" value="ECO:0007669"/>
    <property type="project" value="InterPro"/>
</dbReference>
<evidence type="ECO:0000259" key="11">
    <source>
        <dbReference type="PROSITE" id="PS50948"/>
    </source>
</evidence>
<dbReference type="SMART" id="SM00108">
    <property type="entry name" value="B_lectin"/>
    <property type="match status" value="2"/>
</dbReference>
<dbReference type="SMART" id="SM00360">
    <property type="entry name" value="RRM"/>
    <property type="match status" value="1"/>
</dbReference>
<evidence type="ECO:0000256" key="1">
    <source>
        <dbReference type="ARBA" id="ARBA00022536"/>
    </source>
</evidence>
<feature type="domain" description="Bulb-type lectin" evidence="10">
    <location>
        <begin position="45"/>
        <end position="213"/>
    </location>
</feature>
<dbReference type="SUPFAM" id="SSF51110">
    <property type="entry name" value="alpha-D-mannose-specific plant lectins"/>
    <property type="match status" value="2"/>
</dbReference>
<dbReference type="InterPro" id="IPR003609">
    <property type="entry name" value="Pan_app"/>
</dbReference>
<dbReference type="InterPro" id="IPR051343">
    <property type="entry name" value="G-type_lectin_kinases/EP1-like"/>
</dbReference>
<dbReference type="CDD" id="cd21618">
    <property type="entry name" value="RRM_AtNSRA_like"/>
    <property type="match status" value="1"/>
</dbReference>
<dbReference type="PROSITE" id="PS50927">
    <property type="entry name" value="BULB_LECTIN"/>
    <property type="match status" value="1"/>
</dbReference>
<dbReference type="InterPro" id="IPR012677">
    <property type="entry name" value="Nucleotide-bd_a/b_plait_sf"/>
</dbReference>